<dbReference type="InterPro" id="IPR035127">
    <property type="entry name" value="SL4P"/>
</dbReference>
<proteinExistence type="evidence at transcript level"/>
<reference evidence="1" key="2">
    <citation type="journal article" date="2009" name="BMC Mol. Biol.">
        <title>Preliminary molecular characterization of the human pathogen Angiostrongylus cantonensis.</title>
        <authorList>
            <person name="He H."/>
            <person name="Cheng M."/>
            <person name="Yang X."/>
            <person name="Meng J."/>
            <person name="He A."/>
            <person name="Zheng X."/>
            <person name="Li Z."/>
            <person name="Guo P."/>
            <person name="Pan Z."/>
            <person name="Zhan X."/>
        </authorList>
    </citation>
    <scope>NUCLEOTIDE SEQUENCE</scope>
</reference>
<evidence type="ECO:0000313" key="1">
    <source>
        <dbReference type="EMBL" id="CAR63546.1"/>
    </source>
</evidence>
<sequence>MTEPNSEPKSAHFKVYRESTQRFTIEYKEKDDLYRSFQKNIEELSIPPLGVYLIDNNGDSIQIGDADTLFGIVKDSPNARVAVCAEDDRSHSSSDCAEHIHGPSDLKRRMKIQHRSRSKSCDRSCPRDHMWSRFGPWARFWRFPGFYPEFLHDFCPYYDQSPPFRSFGPWNFSIDSRNGGRDDRMRDFEHHFDQLSSFGPFKETSGPTDPRFGYHEQMRDFDFRYDQLPPFSSSKSSYFPMDQRMGPSPFYGMGRGRGVHHRGGMRGGFLG</sequence>
<dbReference type="EMBL" id="FM207685">
    <property type="protein sequence ID" value="CAR63546.1"/>
    <property type="molecule type" value="mRNA"/>
</dbReference>
<protein>
    <submittedName>
        <fullName evidence="1">Uncharacterized protein</fullName>
    </submittedName>
</protein>
<dbReference type="Pfam" id="PF17618">
    <property type="entry name" value="SL4P"/>
    <property type="match status" value="1"/>
</dbReference>
<accession>C7BVN1</accession>
<name>C7BVN1_ANGCA</name>
<reference evidence="1" key="1">
    <citation type="submission" date="2008-08" db="EMBL/GenBank/DDBJ databases">
        <authorList>
            <person name="Zhan X.M."/>
        </authorList>
    </citation>
    <scope>NUCLEOTIDE SEQUENCE</scope>
</reference>
<organism evidence="1">
    <name type="scientific">Angiostrongylus cantonensis</name>
    <name type="common">Rat lungworm</name>
    <dbReference type="NCBI Taxonomy" id="6313"/>
    <lineage>
        <taxon>Eukaryota</taxon>
        <taxon>Metazoa</taxon>
        <taxon>Ecdysozoa</taxon>
        <taxon>Nematoda</taxon>
        <taxon>Chromadorea</taxon>
        <taxon>Rhabditida</taxon>
        <taxon>Rhabditina</taxon>
        <taxon>Rhabditomorpha</taxon>
        <taxon>Strongyloidea</taxon>
        <taxon>Metastrongylidae</taxon>
        <taxon>Angiostrongylus</taxon>
    </lineage>
</organism>
<dbReference type="AlphaFoldDB" id="C7BVN1"/>